<dbReference type="GO" id="GO:0005840">
    <property type="term" value="C:ribosome"/>
    <property type="evidence" value="ECO:0007669"/>
    <property type="project" value="UniProtKB-KW"/>
</dbReference>
<accession>A0A0K1PD13</accession>
<organism evidence="6 7">
    <name type="scientific">Vulgatibacter incomptus</name>
    <dbReference type="NCBI Taxonomy" id="1391653"/>
    <lineage>
        <taxon>Bacteria</taxon>
        <taxon>Pseudomonadati</taxon>
        <taxon>Myxococcota</taxon>
        <taxon>Myxococcia</taxon>
        <taxon>Myxococcales</taxon>
        <taxon>Cystobacterineae</taxon>
        <taxon>Vulgatibacteraceae</taxon>
        <taxon>Vulgatibacter</taxon>
    </lineage>
</organism>
<dbReference type="InterPro" id="IPR035104">
    <property type="entry name" value="Ribosomal_protein_S1-like"/>
</dbReference>
<dbReference type="OrthoDB" id="9804077at2"/>
<feature type="domain" description="S1 motif" evidence="5">
    <location>
        <begin position="114"/>
        <end position="179"/>
    </location>
</feature>
<dbReference type="RefSeq" id="WP_050725723.1">
    <property type="nucleotide sequence ID" value="NZ_CP012332.1"/>
</dbReference>
<feature type="region of interest" description="Disordered" evidence="4">
    <location>
        <begin position="361"/>
        <end position="382"/>
    </location>
</feature>
<dbReference type="PANTHER" id="PTHR10724:SF7">
    <property type="entry name" value="SMALL RIBOSOMAL SUBUNIT PROTEIN BS1C"/>
    <property type="match status" value="1"/>
</dbReference>
<keyword evidence="7" id="KW-1185">Reference proteome</keyword>
<evidence type="ECO:0000256" key="1">
    <source>
        <dbReference type="ARBA" id="ARBA00006767"/>
    </source>
</evidence>
<dbReference type="SUPFAM" id="SSF50249">
    <property type="entry name" value="Nucleic acid-binding proteins"/>
    <property type="match status" value="5"/>
</dbReference>
<dbReference type="STRING" id="1391653.AKJ08_1797"/>
<dbReference type="InterPro" id="IPR012340">
    <property type="entry name" value="NA-bd_OB-fold"/>
</dbReference>
<feature type="domain" description="S1 motif" evidence="5">
    <location>
        <begin position="451"/>
        <end position="518"/>
    </location>
</feature>
<dbReference type="InterPro" id="IPR050437">
    <property type="entry name" value="Ribos_protein_bS1-like"/>
</dbReference>
<dbReference type="Proteomes" id="UP000055590">
    <property type="component" value="Chromosome"/>
</dbReference>
<sequence>MVDETHELEGDESFAELFEQSLREKPRAIQPGEKVTGRVVQVGAQRVLLDLGGGVDGMIELSELAGPNEPVPVKPGDRLEAYVVRIQNRVAELAKSLGKGVAAKAALEEAAHTGVPVEGTITAVNKGGYVVEVAGERCFCPLGQMDIYRIDDPATLIGSKRTFRIAEWRSGKDIVLSRRALLEEERAERAAKTRDRLEVGARFAGTIVRVMDFGAFVDIGGIEGLVHAGELSYGRQRPQDVVHVGQQVEVEVLRIEAGKDGKERISLSMRALAEDPFDATVDELPEGTIVEGKVMRLQPFGAFVEIVPGVEGLLHVSAFGKRVAHPSDVVSEGQTIAVRIDAVDRAARRISLSYVDPSELEELQQESPAVEEKAAPAKAPAAKAPVAGPGLAVRRAPAAAAAEEKPAAPARTAKAAAPGARVLGHGAPKAVSSEAAEAPAPAAPAGPPAVGTILDVTVDKIETFGVFVSWSSGRGLVPASELGVPRGADLRRSHPVGATFRAVVMDVRPDGKVRLSKTGAEVAEERADAAAWMQGQPRAGGKGLGTLADLLKGKLGK</sequence>
<feature type="region of interest" description="Disordered" evidence="4">
    <location>
        <begin position="426"/>
        <end position="446"/>
    </location>
</feature>
<evidence type="ECO:0000256" key="4">
    <source>
        <dbReference type="SAM" id="MobiDB-lite"/>
    </source>
</evidence>
<dbReference type="GO" id="GO:0006412">
    <property type="term" value="P:translation"/>
    <property type="evidence" value="ECO:0007669"/>
    <property type="project" value="TreeGrafter"/>
</dbReference>
<proteinExistence type="inferred from homology"/>
<dbReference type="PATRIC" id="fig|1391653.3.peg.1885"/>
<dbReference type="InterPro" id="IPR003029">
    <property type="entry name" value="S1_domain"/>
</dbReference>
<evidence type="ECO:0000313" key="7">
    <source>
        <dbReference type="Proteomes" id="UP000055590"/>
    </source>
</evidence>
<dbReference type="PANTHER" id="PTHR10724">
    <property type="entry name" value="30S RIBOSOMAL PROTEIN S1"/>
    <property type="match status" value="1"/>
</dbReference>
<dbReference type="GO" id="GO:0003729">
    <property type="term" value="F:mRNA binding"/>
    <property type="evidence" value="ECO:0007669"/>
    <property type="project" value="TreeGrafter"/>
</dbReference>
<evidence type="ECO:0000259" key="5">
    <source>
        <dbReference type="PROSITE" id="PS50126"/>
    </source>
</evidence>
<evidence type="ECO:0000313" key="6">
    <source>
        <dbReference type="EMBL" id="AKU91410.1"/>
    </source>
</evidence>
<dbReference type="EMBL" id="CP012332">
    <property type="protein sequence ID" value="AKU91410.1"/>
    <property type="molecule type" value="Genomic_DNA"/>
</dbReference>
<feature type="region of interest" description="Disordered" evidence="4">
    <location>
        <begin position="402"/>
        <end position="421"/>
    </location>
</feature>
<feature type="domain" description="S1 motif" evidence="5">
    <location>
        <begin position="200"/>
        <end position="270"/>
    </location>
</feature>
<name>A0A0K1PD13_9BACT</name>
<evidence type="ECO:0000256" key="2">
    <source>
        <dbReference type="ARBA" id="ARBA00022980"/>
    </source>
</evidence>
<comment type="similarity">
    <text evidence="1">Belongs to the bacterial ribosomal protein bS1 family.</text>
</comment>
<evidence type="ECO:0000256" key="3">
    <source>
        <dbReference type="ARBA" id="ARBA00023274"/>
    </source>
</evidence>
<gene>
    <name evidence="6" type="ORF">AKJ08_1797</name>
</gene>
<keyword evidence="2 6" id="KW-0689">Ribosomal protein</keyword>
<dbReference type="AlphaFoldDB" id="A0A0K1PD13"/>
<dbReference type="PRINTS" id="PR00681">
    <property type="entry name" value="RIBOSOMALS1"/>
</dbReference>
<feature type="compositionally biased region" description="Low complexity" evidence="4">
    <location>
        <begin position="426"/>
        <end position="440"/>
    </location>
</feature>
<protein>
    <submittedName>
        <fullName evidence="6">SSU ribosomal protein S1p</fullName>
    </submittedName>
</protein>
<keyword evidence="3" id="KW-0687">Ribonucleoprotein</keyword>
<dbReference type="Gene3D" id="2.40.50.140">
    <property type="entry name" value="Nucleic acid-binding proteins"/>
    <property type="match status" value="4"/>
</dbReference>
<feature type="domain" description="S1 motif" evidence="5">
    <location>
        <begin position="32"/>
        <end position="98"/>
    </location>
</feature>
<dbReference type="Pfam" id="PF00575">
    <property type="entry name" value="S1"/>
    <property type="match status" value="3"/>
</dbReference>
<reference evidence="6 7" key="1">
    <citation type="submission" date="2015-08" db="EMBL/GenBank/DDBJ databases">
        <authorList>
            <person name="Babu N.S."/>
            <person name="Beckwith C.J."/>
            <person name="Beseler K.G."/>
            <person name="Brison A."/>
            <person name="Carone J.V."/>
            <person name="Caskin T.P."/>
            <person name="Diamond M."/>
            <person name="Durham M.E."/>
            <person name="Foxe J.M."/>
            <person name="Go M."/>
            <person name="Henderson B.A."/>
            <person name="Jones I.B."/>
            <person name="McGettigan J.A."/>
            <person name="Micheletti S.J."/>
            <person name="Nasrallah M.E."/>
            <person name="Ortiz D."/>
            <person name="Piller C.R."/>
            <person name="Privatt S.R."/>
            <person name="Schneider S.L."/>
            <person name="Sharp S."/>
            <person name="Smith T.C."/>
            <person name="Stanton J.D."/>
            <person name="Ullery H.E."/>
            <person name="Wilson R.J."/>
            <person name="Serrano M.G."/>
            <person name="Buck G."/>
            <person name="Lee V."/>
            <person name="Wang Y."/>
            <person name="Carvalho R."/>
            <person name="Voegtly L."/>
            <person name="Shi R."/>
            <person name="Duckworth R."/>
            <person name="Johnson A."/>
            <person name="Loviza R."/>
            <person name="Walstead R."/>
            <person name="Shah Z."/>
            <person name="Kiflezghi M."/>
            <person name="Wade K."/>
            <person name="Ball S.L."/>
            <person name="Bradley K.W."/>
            <person name="Asai D.J."/>
            <person name="Bowman C.A."/>
            <person name="Russell D.A."/>
            <person name="Pope W.H."/>
            <person name="Jacobs-Sera D."/>
            <person name="Hendrix R.W."/>
            <person name="Hatfull G.F."/>
        </authorList>
    </citation>
    <scope>NUCLEOTIDE SEQUENCE [LARGE SCALE GENOMIC DNA]</scope>
    <source>
        <strain evidence="6 7">DSM 27710</strain>
    </source>
</reference>
<feature type="domain" description="S1 motif" evidence="5">
    <location>
        <begin position="287"/>
        <end position="355"/>
    </location>
</feature>
<dbReference type="GO" id="GO:0003735">
    <property type="term" value="F:structural constituent of ribosome"/>
    <property type="evidence" value="ECO:0007669"/>
    <property type="project" value="TreeGrafter"/>
</dbReference>
<dbReference type="SMART" id="SM00316">
    <property type="entry name" value="S1"/>
    <property type="match status" value="5"/>
</dbReference>
<dbReference type="KEGG" id="vin:AKJ08_1797"/>
<dbReference type="PROSITE" id="PS50126">
    <property type="entry name" value="S1"/>
    <property type="match status" value="5"/>
</dbReference>
<dbReference type="CDD" id="cd04465">
    <property type="entry name" value="S1_RPS1_repeat_ec2_hs2"/>
    <property type="match status" value="1"/>
</dbReference>